<protein>
    <submittedName>
        <fullName evidence="2">Uncharacterized protein</fullName>
    </submittedName>
</protein>
<evidence type="ECO:0000313" key="3">
    <source>
        <dbReference type="Proteomes" id="UP000008385"/>
    </source>
</evidence>
<dbReference type="OrthoDB" id="9953593at2"/>
<dbReference type="KEGG" id="rta:Rta_29770"/>
<organism evidence="2 3">
    <name type="scientific">Ramlibacter tataouinensis (strain ATCC BAA-407 / DSM 14655 / LMG 21543 / TTB310)</name>
    <dbReference type="NCBI Taxonomy" id="365046"/>
    <lineage>
        <taxon>Bacteria</taxon>
        <taxon>Pseudomonadati</taxon>
        <taxon>Pseudomonadota</taxon>
        <taxon>Betaproteobacteria</taxon>
        <taxon>Burkholderiales</taxon>
        <taxon>Comamonadaceae</taxon>
        <taxon>Ramlibacter</taxon>
    </lineage>
</organism>
<gene>
    <name evidence="2" type="ordered locus">Rta_29770</name>
</gene>
<accession>F5XVX8</accession>
<evidence type="ECO:0000256" key="1">
    <source>
        <dbReference type="SAM" id="MobiDB-lite"/>
    </source>
</evidence>
<keyword evidence="3" id="KW-1185">Reference proteome</keyword>
<dbReference type="RefSeq" id="WP_013902312.1">
    <property type="nucleotide sequence ID" value="NC_015677.1"/>
</dbReference>
<dbReference type="Proteomes" id="UP000008385">
    <property type="component" value="Chromosome"/>
</dbReference>
<dbReference type="STRING" id="365046.Rta_29770"/>
<name>F5XVX8_RAMTT</name>
<feature type="region of interest" description="Disordered" evidence="1">
    <location>
        <begin position="9"/>
        <end position="38"/>
    </location>
</feature>
<dbReference type="AlphaFoldDB" id="F5XVX8"/>
<sequence length="454" mass="49110">MQHVHLHILGLGRRPVANDPAPGTAAPPAKDRSLPGRCAGLPPPRAAAATLTPATLTPATAADAFAARQPLTASLGKLASMRDRMATPAAEPRVLASVDLAADLPTRHVTVPLMTVSVTCDDPRLLGGYGGSREDLVLQRLQLKAFESIQDASREVKSAIREFDASVAQRPPASPREAAERQRTFESACRGIASAQQAKIEQAVQREWSLQKQRDLALRASNARFGVRLTMQAVSVAANAGTAVLLPNPISPAKAAYSLVRMAQTVKQFTKDREQAAQSIVKGDAALARLQAGEVKEGGGGRGWRTRARELVSAVHIPFTQELFRSVHHQEEKLDEFLAKSARVDRQAQQMYAQANELMETLRKLPAPPPGQPDAHSRLRSEADALLGELGELMRSVERDNAFYREYQGRCRAYRAQQPVGLARQADQVDMAAMTVRIGRFAGNLAKIAAHLAP</sequence>
<reference evidence="3" key="1">
    <citation type="submission" date="2006-01" db="EMBL/GenBank/DDBJ databases">
        <title>Genome of the cyst-dividing bacterium Ramlibacter tataouinensis.</title>
        <authorList>
            <person name="Barakat M."/>
            <person name="Ortet P."/>
            <person name="De Luca G."/>
            <person name="Jourlin-Castelli C."/>
            <person name="Ansaldi M."/>
            <person name="Py B."/>
            <person name="Fichant G."/>
            <person name="Coutinho P."/>
            <person name="Voulhoux R."/>
            <person name="Bastien O."/>
            <person name="Roy S."/>
            <person name="Marechal E."/>
            <person name="Henrissat B."/>
            <person name="Quentin Y."/>
            <person name="Noirot P."/>
            <person name="Filloux A."/>
            <person name="Mejean V."/>
            <person name="DuBow M."/>
            <person name="Barras F."/>
            <person name="Heulin T."/>
        </authorList>
    </citation>
    <scope>NUCLEOTIDE SEQUENCE [LARGE SCALE GENOMIC DNA]</scope>
    <source>
        <strain evidence="3">ATCC BAA-407 / DSM 14655 / LMG 21543 / TTB310</strain>
    </source>
</reference>
<dbReference type="HOGENOM" id="CLU_602517_0_0_4"/>
<proteinExistence type="predicted"/>
<dbReference type="EMBL" id="CP000245">
    <property type="protein sequence ID" value="AEG94081.1"/>
    <property type="molecule type" value="Genomic_DNA"/>
</dbReference>
<reference evidence="2 3" key="2">
    <citation type="journal article" date="2011" name="PLoS ONE">
        <title>The Cyst-Dividing Bacterium Ramlibacter tataouinensis TTB310 Genome Reveals a Well-Stocked Toolbox for Adaptation to a Desert Environment.</title>
        <authorList>
            <person name="De Luca G."/>
            <person name="Barakat M."/>
            <person name="Ortet P."/>
            <person name="Fochesato S."/>
            <person name="Jourlin-Castelli C."/>
            <person name="Ansaldi M."/>
            <person name="Py B."/>
            <person name="Fichant G."/>
            <person name="Coutinho P.M."/>
            <person name="Voulhoux R."/>
            <person name="Bastien O."/>
            <person name="Marechal E."/>
            <person name="Henrissat B."/>
            <person name="Quentin Y."/>
            <person name="Noirot P."/>
            <person name="Filloux A."/>
            <person name="Mejean V."/>
            <person name="Dubow M.S."/>
            <person name="Barras F."/>
            <person name="Barbe V."/>
            <person name="Weissenbach J."/>
            <person name="Mihalcescu I."/>
            <person name="Vermeglio A."/>
            <person name="Achouak W."/>
            <person name="Heulin T."/>
        </authorList>
    </citation>
    <scope>NUCLEOTIDE SEQUENCE [LARGE SCALE GENOMIC DNA]</scope>
    <source>
        <strain evidence="3">ATCC BAA-407 / DSM 14655 / LMG 21543 / TTB310</strain>
    </source>
</reference>
<evidence type="ECO:0000313" key="2">
    <source>
        <dbReference type="EMBL" id="AEG94081.1"/>
    </source>
</evidence>